<keyword evidence="2 5" id="KW-0238">DNA-binding</keyword>
<dbReference type="PANTHER" id="PTHR30204">
    <property type="entry name" value="REDOX-CYCLING DRUG-SENSING TRANSCRIPTIONAL ACTIVATOR SOXR"/>
    <property type="match status" value="1"/>
</dbReference>
<proteinExistence type="predicted"/>
<dbReference type="STRING" id="1469948.GCA_000732725_03278"/>
<reference evidence="5 6" key="1">
    <citation type="submission" date="2019-03" db="EMBL/GenBank/DDBJ databases">
        <title>Genomic Encyclopedia of Type Strains, Phase IV (KMG-IV): sequencing the most valuable type-strain genomes for metagenomic binning, comparative biology and taxonomic classification.</title>
        <authorList>
            <person name="Goeker M."/>
        </authorList>
    </citation>
    <scope>NUCLEOTIDE SEQUENCE [LARGE SCALE GENOMIC DNA]</scope>
    <source>
        <strain evidence="5 6">DSM 100556</strain>
    </source>
</reference>
<dbReference type="PROSITE" id="PS50937">
    <property type="entry name" value="HTH_MERR_2"/>
    <property type="match status" value="2"/>
</dbReference>
<dbReference type="PANTHER" id="PTHR30204:SF94">
    <property type="entry name" value="HEAVY METAL-DEPENDENT TRANSCRIPTIONAL REGULATOR HI_0293-RELATED"/>
    <property type="match status" value="1"/>
</dbReference>
<keyword evidence="6" id="KW-1185">Reference proteome</keyword>
<dbReference type="AlphaFoldDB" id="A0A4V2QB10"/>
<evidence type="ECO:0000256" key="3">
    <source>
        <dbReference type="ARBA" id="ARBA00023163"/>
    </source>
</evidence>
<evidence type="ECO:0000256" key="2">
    <source>
        <dbReference type="ARBA" id="ARBA00023125"/>
    </source>
</evidence>
<feature type="domain" description="HTH merR-type" evidence="4">
    <location>
        <begin position="3"/>
        <end position="44"/>
    </location>
</feature>
<feature type="domain" description="HTH merR-type" evidence="4">
    <location>
        <begin position="125"/>
        <end position="193"/>
    </location>
</feature>
<evidence type="ECO:0000313" key="5">
    <source>
        <dbReference type="EMBL" id="TCL54582.1"/>
    </source>
</evidence>
<name>A0A4V2QB10_9FIRM</name>
<dbReference type="InterPro" id="IPR047057">
    <property type="entry name" value="MerR_fam"/>
</dbReference>
<dbReference type="EMBL" id="SLUO01000019">
    <property type="protein sequence ID" value="TCL54582.1"/>
    <property type="molecule type" value="Genomic_DNA"/>
</dbReference>
<keyword evidence="1" id="KW-0805">Transcription regulation</keyword>
<gene>
    <name evidence="5" type="ORF">EDD76_1195</name>
</gene>
<accession>A0A4V2QB10</accession>
<dbReference type="OrthoDB" id="122388at2"/>
<dbReference type="InterPro" id="IPR009061">
    <property type="entry name" value="DNA-bd_dom_put_sf"/>
</dbReference>
<evidence type="ECO:0000256" key="1">
    <source>
        <dbReference type="ARBA" id="ARBA00023015"/>
    </source>
</evidence>
<evidence type="ECO:0000259" key="4">
    <source>
        <dbReference type="PROSITE" id="PS50937"/>
    </source>
</evidence>
<dbReference type="Gene3D" id="1.10.1660.10">
    <property type="match status" value="2"/>
</dbReference>
<protein>
    <submittedName>
        <fullName evidence="5">DNA-binding transcriptional MerR regulator</fullName>
    </submittedName>
</protein>
<dbReference type="GO" id="GO:0003677">
    <property type="term" value="F:DNA binding"/>
    <property type="evidence" value="ECO:0007669"/>
    <property type="project" value="UniProtKB-KW"/>
</dbReference>
<sequence length="253" mass="28828">MNTYKTSEIARCIGVHPNTVRLYEELALIPEPERKANGYRIFTDFHMEQMKLARTALQVEVLQNGLRKQSIAIIKTSASGDFDKAIGLTKQYLQQIENEQKNAEEAIIIAEKLLSGNGQEIDNTALTRKEAASYLQITMDALRNWEMNGLLTVKRKQNGYRIYNQEDVRRLKVIRSLRCANYSLSAILRMLNTLSYNPGANIRQAIDTPKENDDIISVCDKLLTSLHYAENNAQAMLSQLKKMKKQFGTNPPF</sequence>
<dbReference type="SMART" id="SM00422">
    <property type="entry name" value="HTH_MERR"/>
    <property type="match status" value="2"/>
</dbReference>
<evidence type="ECO:0000313" key="6">
    <source>
        <dbReference type="Proteomes" id="UP000295718"/>
    </source>
</evidence>
<dbReference type="CDD" id="cd00592">
    <property type="entry name" value="HTH_MerR-like"/>
    <property type="match status" value="1"/>
</dbReference>
<dbReference type="SUPFAM" id="SSF46955">
    <property type="entry name" value="Putative DNA-binding domain"/>
    <property type="match status" value="2"/>
</dbReference>
<organism evidence="5 6">
    <name type="scientific">Kineothrix alysoides</name>
    <dbReference type="NCBI Taxonomy" id="1469948"/>
    <lineage>
        <taxon>Bacteria</taxon>
        <taxon>Bacillati</taxon>
        <taxon>Bacillota</taxon>
        <taxon>Clostridia</taxon>
        <taxon>Lachnospirales</taxon>
        <taxon>Lachnospiraceae</taxon>
        <taxon>Kineothrix</taxon>
    </lineage>
</organism>
<dbReference type="Pfam" id="PF13411">
    <property type="entry name" value="MerR_1"/>
    <property type="match status" value="1"/>
</dbReference>
<keyword evidence="3" id="KW-0804">Transcription</keyword>
<comment type="caution">
    <text evidence="5">The sequence shown here is derived from an EMBL/GenBank/DDBJ whole genome shotgun (WGS) entry which is preliminary data.</text>
</comment>
<dbReference type="RefSeq" id="WP_031391911.1">
    <property type="nucleotide sequence ID" value="NZ_JPNB01000002.1"/>
</dbReference>
<dbReference type="InterPro" id="IPR000551">
    <property type="entry name" value="MerR-type_HTH_dom"/>
</dbReference>
<dbReference type="GO" id="GO:0003700">
    <property type="term" value="F:DNA-binding transcription factor activity"/>
    <property type="evidence" value="ECO:0007669"/>
    <property type="project" value="InterPro"/>
</dbReference>
<dbReference type="Pfam" id="PF00376">
    <property type="entry name" value="MerR"/>
    <property type="match status" value="1"/>
</dbReference>
<dbReference type="Proteomes" id="UP000295718">
    <property type="component" value="Unassembled WGS sequence"/>
</dbReference>